<accession>A0A1C7NRW2</accession>
<name>A0A1C7NRW2_9FUNG</name>
<proteinExistence type="predicted"/>
<dbReference type="OrthoDB" id="2279373at2759"/>
<organism evidence="1 2">
    <name type="scientific">Choanephora cucurbitarum</name>
    <dbReference type="NCBI Taxonomy" id="101091"/>
    <lineage>
        <taxon>Eukaryota</taxon>
        <taxon>Fungi</taxon>
        <taxon>Fungi incertae sedis</taxon>
        <taxon>Mucoromycota</taxon>
        <taxon>Mucoromycotina</taxon>
        <taxon>Mucoromycetes</taxon>
        <taxon>Mucorales</taxon>
        <taxon>Mucorineae</taxon>
        <taxon>Choanephoraceae</taxon>
        <taxon>Choanephoroideae</taxon>
        <taxon>Choanephora</taxon>
    </lineage>
</organism>
<protein>
    <submittedName>
        <fullName evidence="1">Uncharacterized protein</fullName>
    </submittedName>
</protein>
<evidence type="ECO:0000313" key="1">
    <source>
        <dbReference type="EMBL" id="OBZ91857.1"/>
    </source>
</evidence>
<evidence type="ECO:0000313" key="2">
    <source>
        <dbReference type="Proteomes" id="UP000093000"/>
    </source>
</evidence>
<comment type="caution">
    <text evidence="1">The sequence shown here is derived from an EMBL/GenBank/DDBJ whole genome shotgun (WGS) entry which is preliminary data.</text>
</comment>
<dbReference type="EMBL" id="LUGH01000002">
    <property type="protein sequence ID" value="OBZ91857.1"/>
    <property type="molecule type" value="Genomic_DNA"/>
</dbReference>
<dbReference type="Proteomes" id="UP000093000">
    <property type="component" value="Unassembled WGS sequence"/>
</dbReference>
<sequence length="97" mass="11178">MLLTGGLNDSKMPNDVVRFLGSNEPLKELVDGGSFFKGTISSKKFAKLNKSITILQMDMCMRVILQERFYNRRSYERQEQFAFGLTDFSHFSAKEIQ</sequence>
<gene>
    <name evidence="1" type="ORF">A0J61_00112</name>
</gene>
<dbReference type="AlphaFoldDB" id="A0A1C7NRW2"/>
<keyword evidence="2" id="KW-1185">Reference proteome</keyword>
<reference evidence="1 2" key="1">
    <citation type="submission" date="2016-03" db="EMBL/GenBank/DDBJ databases">
        <title>Choanephora cucurbitarum.</title>
        <authorList>
            <person name="Min B."/>
            <person name="Park H."/>
            <person name="Park J.-H."/>
            <person name="Shin H.-D."/>
            <person name="Choi I.-G."/>
        </authorList>
    </citation>
    <scope>NUCLEOTIDE SEQUENCE [LARGE SCALE GENOMIC DNA]</scope>
    <source>
        <strain evidence="1 2">KUS-F28377</strain>
    </source>
</reference>
<dbReference type="InParanoid" id="A0A1C7NRW2"/>